<gene>
    <name evidence="2" type="ORF">LCGC14_1386800</name>
</gene>
<organism evidence="2">
    <name type="scientific">marine sediment metagenome</name>
    <dbReference type="NCBI Taxonomy" id="412755"/>
    <lineage>
        <taxon>unclassified sequences</taxon>
        <taxon>metagenomes</taxon>
        <taxon>ecological metagenomes</taxon>
    </lineage>
</organism>
<feature type="region of interest" description="Disordered" evidence="1">
    <location>
        <begin position="1"/>
        <end position="25"/>
    </location>
</feature>
<evidence type="ECO:0000256" key="1">
    <source>
        <dbReference type="SAM" id="MobiDB-lite"/>
    </source>
</evidence>
<proteinExistence type="predicted"/>
<protein>
    <submittedName>
        <fullName evidence="2">Uncharacterized protein</fullName>
    </submittedName>
</protein>
<sequence length="25" mass="2856">MQEFYQSDNKGNRVSHPHTADPILA</sequence>
<accession>A0A0F9K1E3</accession>
<reference evidence="2" key="1">
    <citation type="journal article" date="2015" name="Nature">
        <title>Complex archaea that bridge the gap between prokaryotes and eukaryotes.</title>
        <authorList>
            <person name="Spang A."/>
            <person name="Saw J.H."/>
            <person name="Jorgensen S.L."/>
            <person name="Zaremba-Niedzwiedzka K."/>
            <person name="Martijn J."/>
            <person name="Lind A.E."/>
            <person name="van Eijk R."/>
            <person name="Schleper C."/>
            <person name="Guy L."/>
            <person name="Ettema T.J."/>
        </authorList>
    </citation>
    <scope>NUCLEOTIDE SEQUENCE</scope>
</reference>
<evidence type="ECO:0000313" key="2">
    <source>
        <dbReference type="EMBL" id="KKM75768.1"/>
    </source>
</evidence>
<dbReference type="AlphaFoldDB" id="A0A0F9K1E3"/>
<dbReference type="EMBL" id="LAZR01008916">
    <property type="protein sequence ID" value="KKM75768.1"/>
    <property type="molecule type" value="Genomic_DNA"/>
</dbReference>
<name>A0A0F9K1E3_9ZZZZ</name>
<comment type="caution">
    <text evidence="2">The sequence shown here is derived from an EMBL/GenBank/DDBJ whole genome shotgun (WGS) entry which is preliminary data.</text>
</comment>
<feature type="non-terminal residue" evidence="2">
    <location>
        <position position="25"/>
    </location>
</feature>